<protein>
    <submittedName>
        <fullName evidence="1">Uncharacterized protein</fullName>
    </submittedName>
</protein>
<keyword evidence="2" id="KW-1185">Reference proteome</keyword>
<dbReference type="Proteomes" id="UP000807025">
    <property type="component" value="Unassembled WGS sequence"/>
</dbReference>
<gene>
    <name evidence="1" type="ORF">BDN71DRAFT_1436867</name>
</gene>
<accession>A0A9P5ZHB6</accession>
<dbReference type="EMBL" id="MU154779">
    <property type="protein sequence ID" value="KAF9487427.1"/>
    <property type="molecule type" value="Genomic_DNA"/>
</dbReference>
<organism evidence="1 2">
    <name type="scientific">Pleurotus eryngii</name>
    <name type="common">Boletus of the steppes</name>
    <dbReference type="NCBI Taxonomy" id="5323"/>
    <lineage>
        <taxon>Eukaryota</taxon>
        <taxon>Fungi</taxon>
        <taxon>Dikarya</taxon>
        <taxon>Basidiomycota</taxon>
        <taxon>Agaricomycotina</taxon>
        <taxon>Agaricomycetes</taxon>
        <taxon>Agaricomycetidae</taxon>
        <taxon>Agaricales</taxon>
        <taxon>Pleurotineae</taxon>
        <taxon>Pleurotaceae</taxon>
        <taxon>Pleurotus</taxon>
    </lineage>
</organism>
<comment type="caution">
    <text evidence="1">The sequence shown here is derived from an EMBL/GenBank/DDBJ whole genome shotgun (WGS) entry which is preliminary data.</text>
</comment>
<sequence>MPATLTNEEQLQHDLQKTEDTRQAYATLIHYLSETGIFADWKENKETFILNNGDDPLLIWAHLHCHSTTSRLADFMHMLLSIVVNKASTECTFSNLKIKQTQLCNCVQLNKFEKMSKVNALIRMEDSKQNVFITTPELWKKELAGWAEKEKENGLDAKEGKEALLMELLEANIIIIPTLIKPVTTNTAWYTMMRILLEQISLGTTKEIEIKVLSSHSLDGKEQ</sequence>
<reference evidence="1" key="1">
    <citation type="submission" date="2020-11" db="EMBL/GenBank/DDBJ databases">
        <authorList>
            <consortium name="DOE Joint Genome Institute"/>
            <person name="Ahrendt S."/>
            <person name="Riley R."/>
            <person name="Andreopoulos W."/>
            <person name="Labutti K."/>
            <person name="Pangilinan J."/>
            <person name="Ruiz-Duenas F.J."/>
            <person name="Barrasa J.M."/>
            <person name="Sanchez-Garcia M."/>
            <person name="Camarero S."/>
            <person name="Miyauchi S."/>
            <person name="Serrano A."/>
            <person name="Linde D."/>
            <person name="Babiker R."/>
            <person name="Drula E."/>
            <person name="Ayuso-Fernandez I."/>
            <person name="Pacheco R."/>
            <person name="Padilla G."/>
            <person name="Ferreira P."/>
            <person name="Barriuso J."/>
            <person name="Kellner H."/>
            <person name="Castanera R."/>
            <person name="Alfaro M."/>
            <person name="Ramirez L."/>
            <person name="Pisabarro A.G."/>
            <person name="Kuo A."/>
            <person name="Tritt A."/>
            <person name="Lipzen A."/>
            <person name="He G."/>
            <person name="Yan M."/>
            <person name="Ng V."/>
            <person name="Cullen D."/>
            <person name="Martin F."/>
            <person name="Rosso M.-N."/>
            <person name="Henrissat B."/>
            <person name="Hibbett D."/>
            <person name="Martinez A.T."/>
            <person name="Grigoriev I.V."/>
        </authorList>
    </citation>
    <scope>NUCLEOTIDE SEQUENCE</scope>
    <source>
        <strain evidence="1">ATCC 90797</strain>
    </source>
</reference>
<evidence type="ECO:0000313" key="2">
    <source>
        <dbReference type="Proteomes" id="UP000807025"/>
    </source>
</evidence>
<proteinExistence type="predicted"/>
<dbReference type="AlphaFoldDB" id="A0A9P5ZHB6"/>
<dbReference type="OrthoDB" id="3036523at2759"/>
<name>A0A9P5ZHB6_PLEER</name>
<evidence type="ECO:0000313" key="1">
    <source>
        <dbReference type="EMBL" id="KAF9487427.1"/>
    </source>
</evidence>